<dbReference type="InterPro" id="IPR003961">
    <property type="entry name" value="FN3_dom"/>
</dbReference>
<dbReference type="SMART" id="SM00060">
    <property type="entry name" value="FN3"/>
    <property type="match status" value="4"/>
</dbReference>
<dbReference type="InterPro" id="IPR026444">
    <property type="entry name" value="Secre_tail"/>
</dbReference>
<dbReference type="Pfam" id="PF18962">
    <property type="entry name" value="Por_Secre_tail"/>
    <property type="match status" value="1"/>
</dbReference>
<protein>
    <recommendedName>
        <fullName evidence="3">Fibronectin type-III domain-containing protein</fullName>
    </recommendedName>
</protein>
<feature type="domain" description="Fibronectin type-III" evidence="3">
    <location>
        <begin position="367"/>
        <end position="467"/>
    </location>
</feature>
<dbReference type="Pfam" id="PF23759">
    <property type="entry name" value="GBD_T9SS_assoc"/>
    <property type="match status" value="3"/>
</dbReference>
<dbReference type="OrthoDB" id="1279255at2"/>
<dbReference type="Pfam" id="PF00041">
    <property type="entry name" value="fn3"/>
    <property type="match status" value="2"/>
</dbReference>
<dbReference type="CDD" id="cd00063">
    <property type="entry name" value="FN3"/>
    <property type="match status" value="2"/>
</dbReference>
<reference evidence="4 5" key="1">
    <citation type="submission" date="2018-04" db="EMBL/GenBank/DDBJ databases">
        <title>Genome sequencing of Flavobacterium sp. HYN0048.</title>
        <authorList>
            <person name="Yi H."/>
            <person name="Baek C."/>
        </authorList>
    </citation>
    <scope>NUCLEOTIDE SEQUENCE [LARGE SCALE GENOMIC DNA]</scope>
    <source>
        <strain evidence="4 5">HYN0048</strain>
    </source>
</reference>
<organism evidence="4 5">
    <name type="scientific">Flavobacterium magnum</name>
    <dbReference type="NCBI Taxonomy" id="2162713"/>
    <lineage>
        <taxon>Bacteria</taxon>
        <taxon>Pseudomonadati</taxon>
        <taxon>Bacteroidota</taxon>
        <taxon>Flavobacteriia</taxon>
        <taxon>Flavobacteriales</taxon>
        <taxon>Flavobacteriaceae</taxon>
        <taxon>Flavobacterium</taxon>
    </lineage>
</organism>
<dbReference type="KEGG" id="fmg:HYN48_01035"/>
<dbReference type="RefSeq" id="WP_108369371.1">
    <property type="nucleotide sequence ID" value="NZ_CP028811.1"/>
</dbReference>
<evidence type="ECO:0000256" key="2">
    <source>
        <dbReference type="SAM" id="SignalP"/>
    </source>
</evidence>
<dbReference type="Gene3D" id="2.60.40.740">
    <property type="match status" value="1"/>
</dbReference>
<gene>
    <name evidence="4" type="ORF">HYN48_01035</name>
</gene>
<dbReference type="InterPro" id="IPR056600">
    <property type="entry name" value="GBD_T9SS_assoc"/>
</dbReference>
<evidence type="ECO:0000256" key="1">
    <source>
        <dbReference type="ARBA" id="ARBA00022729"/>
    </source>
</evidence>
<proteinExistence type="predicted"/>
<dbReference type="InterPro" id="IPR047589">
    <property type="entry name" value="DUF11_rpt"/>
</dbReference>
<dbReference type="Gene3D" id="2.60.40.10">
    <property type="entry name" value="Immunoglobulins"/>
    <property type="match status" value="3"/>
</dbReference>
<dbReference type="SUPFAM" id="SSF49265">
    <property type="entry name" value="Fibronectin type III"/>
    <property type="match status" value="2"/>
</dbReference>
<feature type="chain" id="PRO_5015472396" description="Fibronectin type-III domain-containing protein" evidence="2">
    <location>
        <begin position="23"/>
        <end position="1701"/>
    </location>
</feature>
<dbReference type="InterPro" id="IPR036116">
    <property type="entry name" value="FN3_sf"/>
</dbReference>
<evidence type="ECO:0000259" key="3">
    <source>
        <dbReference type="PROSITE" id="PS50853"/>
    </source>
</evidence>
<sequence>MKKQLLRSFLGFLFLLSFSAFAQPGMTCADPIVINSLPFQESNSTANFSDAFDTAQGASCGAIPVTTNYSTGNEVFYSYTSAITGVANITMTPSASASSIFIYEGCSNVGVSCVAGMANPGSSVRNLTLNITAGTTYIIVISSGLATQTVSYNLLIQSGLCTPQPVGLSVSNVSTGGASLNWGAASFSSWEVEVQPYGSPIPSGNGTAVASNSYAAAGLQPDTQYQFWVRAKCGVSPTAFTQWSGPYAFNTLLCENADKCNYIFRMSSTAGGWGTTRMQVRQNGHVVTTIGSTATSNSQVSVNVALCKDMPFELFWSTAGTSPQGAAVSILNPFAQTIYSKPAGTGAANTVLYSGMVNCTAADCSIPPTNPVVSNITLTTATFTWQPNYPGSTQFEMLLVPGPNAPNPLPDNATPASYPVITTTGPYTFTASNLQPATIYYGFIRALCPDGAASDWRPFNAFNTVICNDSDKCNYKFYLTHTSGTSWNGSRMQVRQNGIVVATLGATDADINNTAGVTVPLCTGVPFDLYWSTQGSSPSKVGVSIRNPFQDQIYEKIAGNGFPTSVLYSGVADCSQPACPKPFNVLVSEITTTSAKLSWLETGTATQWEIYAAPEGAPAPVNGSPVSTTGFHYVTSVKPFVIPNLNPQTNYKVYIRSLCSGNQPGKWTSFSPVSFRTLLMNDECASAMLLPVHPVGEEVFVAGSTLQATASSPQPAASCEGADDDVWFRFVAESTKQLLTFTAPAGSDTLNYLIYAGNCTTPILGCSIGRYTRILDQLTPGSTYIIRVFTYSTSDADSTDFKISVSTPAPLTNTQCSNALPVPVNPSMGISEFVSGTTLGSVNTNPASLSCGTTVDDVWFSFVAEKSIHLIQVNSTGGSVSQLLYAVYGAGCAGAPLYCTDQAQSMASGLLPGNTYYVRVFTGYERTAYGNFDISVTTPPDASNDEATEAVPIVTNPGLTCENIFYGSSIGATASPQPVCDMQPGQGDVWYVFAATSESLQLDIRQLVSQSSSAVFPGYALYTGTPENLAFVTCQTPDDVYSGYVVGQQYYLRVWVNWTSLESKVFSLCIKKTLSCENAGVFCGSTSGDPYLFHNVSEIGSLGAIACLGSSPNQVFYKLRIGQSGQVSIKIEQNTAFDAESHPVGSGLDVDFVAWGPFSNPDSCDQIAYTECTACIDNTVDQAFYPYGNIVDCSYSASSVEVLHLPNALSGEYYVVMITNFNGSEGDIKLTQTNYGMQGAGTTICSDKIRLIAFIDENNNGVKDIDEVNFPEGNFVYRKNDDGPFFNITTTGGVYDMYDLSSSDSYDFSFQVLAEYSGNYSASAVVYNNVSLTDGSQIYYFPVTVIQDFDDVSVSVVPSSSPVSGAGYSNKVVYVNEGTHTVSGTVTFQKDPALAISDISEAGVISNPNGFTYDFVNLAPFETRVITVNMDVPPIPDLNLGDLLTNNATIAVSGNDIIPANNTDALTQPVVGSYDPNDKAESHSGLVNINDLNQGDYLFYTIRFQNTGTFNASNIRLTDALDAMLDESSIRMVAASHIYTLQRTGSQLVWTFSNINLPGEFQDEARSHGYVTFKIKPKPGYGVGDIISNTAEIYFDTNPGVVTNTVQTEVSAPLGTGTFDPANILIYPNPANAVVYINLQHTMENMERVTLYDVLGKTVKQLKAAAAREIALDVADLAKGIYILEVSITNDLKVIRKLVIK</sequence>
<feature type="domain" description="Fibronectin type-III" evidence="3">
    <location>
        <begin position="581"/>
        <end position="680"/>
    </location>
</feature>
<evidence type="ECO:0000313" key="5">
    <source>
        <dbReference type="Proteomes" id="UP000244193"/>
    </source>
</evidence>
<name>A0A2S0RB55_9FLAO</name>
<keyword evidence="1 2" id="KW-0732">Signal</keyword>
<dbReference type="InterPro" id="IPR055353">
    <property type="entry name" value="DUF7619"/>
</dbReference>
<dbReference type="InterPro" id="IPR013783">
    <property type="entry name" value="Ig-like_fold"/>
</dbReference>
<feature type="signal peptide" evidence="2">
    <location>
        <begin position="1"/>
        <end position="22"/>
    </location>
</feature>
<accession>A0A2S0RB55</accession>
<feature type="domain" description="Fibronectin type-III" evidence="3">
    <location>
        <begin position="164"/>
        <end position="254"/>
    </location>
</feature>
<dbReference type="Proteomes" id="UP000244193">
    <property type="component" value="Chromosome"/>
</dbReference>
<dbReference type="Pfam" id="PF24595">
    <property type="entry name" value="DUF7619"/>
    <property type="match status" value="1"/>
</dbReference>
<keyword evidence="5" id="KW-1185">Reference proteome</keyword>
<dbReference type="NCBIfam" id="TIGR01451">
    <property type="entry name" value="B_ant_repeat"/>
    <property type="match status" value="1"/>
</dbReference>
<dbReference type="PROSITE" id="PS50853">
    <property type="entry name" value="FN3"/>
    <property type="match status" value="3"/>
</dbReference>
<evidence type="ECO:0000313" key="4">
    <source>
        <dbReference type="EMBL" id="AWA28784.1"/>
    </source>
</evidence>
<dbReference type="EMBL" id="CP028811">
    <property type="protein sequence ID" value="AWA28784.1"/>
    <property type="molecule type" value="Genomic_DNA"/>
</dbReference>
<dbReference type="NCBIfam" id="TIGR04183">
    <property type="entry name" value="Por_Secre_tail"/>
    <property type="match status" value="1"/>
</dbReference>